<reference evidence="2 3" key="1">
    <citation type="submission" date="2021-10" db="EMBL/GenBank/DDBJ databases">
        <title>Collection of gut derived symbiotic bacterial strains cultured from healthy donors.</title>
        <authorList>
            <person name="Lin H."/>
            <person name="Littmann E."/>
            <person name="Kohout C."/>
            <person name="Pamer E.G."/>
        </authorList>
    </citation>
    <scope>NUCLEOTIDE SEQUENCE [LARGE SCALE GENOMIC DNA]</scope>
    <source>
        <strain evidence="2 3">DFI.1.165</strain>
    </source>
</reference>
<dbReference type="InterPro" id="IPR014879">
    <property type="entry name" value="Spo0A_C"/>
</dbReference>
<keyword evidence="2" id="KW-0396">Initiation factor</keyword>
<feature type="domain" description="Sporulation initiation factor Spo0A C-terminal" evidence="1">
    <location>
        <begin position="5"/>
        <end position="101"/>
    </location>
</feature>
<evidence type="ECO:0000313" key="2">
    <source>
        <dbReference type="EMBL" id="MCB7388264.1"/>
    </source>
</evidence>
<accession>A0ABS8DJB9</accession>
<dbReference type="InterPro" id="IPR016032">
    <property type="entry name" value="Sig_transdc_resp-reg_C-effctor"/>
</dbReference>
<gene>
    <name evidence="2" type="ORF">LIZ65_13315</name>
</gene>
<keyword evidence="2" id="KW-0648">Protein biosynthesis</keyword>
<keyword evidence="3" id="KW-1185">Reference proteome</keyword>
<sequence>MDEKVESVLRKLGITARYKGHEYIQLAFRLIEHDEEILTGITILLYPEIAKTLDVPVHNVEYNIRTAVMKSWKMNRPLLEEVCGYKLYKPPSNAEFLDALLYYVRHLKE</sequence>
<evidence type="ECO:0000313" key="3">
    <source>
        <dbReference type="Proteomes" id="UP001299546"/>
    </source>
</evidence>
<dbReference type="SUPFAM" id="SSF46894">
    <property type="entry name" value="C-terminal effector domain of the bipartite response regulators"/>
    <property type="match status" value="1"/>
</dbReference>
<dbReference type="GO" id="GO:0003743">
    <property type="term" value="F:translation initiation factor activity"/>
    <property type="evidence" value="ECO:0007669"/>
    <property type="project" value="UniProtKB-KW"/>
</dbReference>
<dbReference type="EMBL" id="JAJCIS010000010">
    <property type="protein sequence ID" value="MCB7388264.1"/>
    <property type="molecule type" value="Genomic_DNA"/>
</dbReference>
<proteinExistence type="predicted"/>
<dbReference type="Pfam" id="PF08769">
    <property type="entry name" value="Spo0A_C"/>
    <property type="match status" value="1"/>
</dbReference>
<comment type="caution">
    <text evidence="2">The sequence shown here is derived from an EMBL/GenBank/DDBJ whole genome shotgun (WGS) entry which is preliminary data.</text>
</comment>
<name>A0ABS8DJB9_9FIRM</name>
<protein>
    <submittedName>
        <fullName evidence="2">Sporulation initiation factor Spo0A C-terminal domain-containing protein</fullName>
    </submittedName>
</protein>
<dbReference type="Gene3D" id="1.10.10.10">
    <property type="entry name" value="Winged helix-like DNA-binding domain superfamily/Winged helix DNA-binding domain"/>
    <property type="match status" value="1"/>
</dbReference>
<dbReference type="InterPro" id="IPR036388">
    <property type="entry name" value="WH-like_DNA-bd_sf"/>
</dbReference>
<dbReference type="RefSeq" id="WP_066731507.1">
    <property type="nucleotide sequence ID" value="NZ_JAJCIQ010000010.1"/>
</dbReference>
<organism evidence="2 3">
    <name type="scientific">Bariatricus massiliensis</name>
    <dbReference type="NCBI Taxonomy" id="1745713"/>
    <lineage>
        <taxon>Bacteria</taxon>
        <taxon>Bacillati</taxon>
        <taxon>Bacillota</taxon>
        <taxon>Clostridia</taxon>
        <taxon>Lachnospirales</taxon>
        <taxon>Lachnospiraceae</taxon>
        <taxon>Bariatricus</taxon>
    </lineage>
</organism>
<dbReference type="Proteomes" id="UP001299546">
    <property type="component" value="Unassembled WGS sequence"/>
</dbReference>
<evidence type="ECO:0000259" key="1">
    <source>
        <dbReference type="Pfam" id="PF08769"/>
    </source>
</evidence>